<dbReference type="Pfam" id="PF05746">
    <property type="entry name" value="DALR_1"/>
    <property type="match status" value="1"/>
</dbReference>
<evidence type="ECO:0000313" key="10">
    <source>
        <dbReference type="Proteomes" id="UP000257706"/>
    </source>
</evidence>
<dbReference type="EC" id="6.1.1.19" evidence="2"/>
<evidence type="ECO:0000256" key="4">
    <source>
        <dbReference type="ARBA" id="ARBA00022741"/>
    </source>
</evidence>
<dbReference type="SUPFAM" id="SSF47323">
    <property type="entry name" value="Anticodon-binding domain of a subclass of class I aminoacyl-tRNA synthetases"/>
    <property type="match status" value="1"/>
</dbReference>
<dbReference type="GO" id="GO:0006420">
    <property type="term" value="P:arginyl-tRNA aminoacylation"/>
    <property type="evidence" value="ECO:0007669"/>
    <property type="project" value="InterPro"/>
</dbReference>
<evidence type="ECO:0000256" key="7">
    <source>
        <dbReference type="ARBA" id="ARBA00049339"/>
    </source>
</evidence>
<dbReference type="EMBL" id="DMAI01000189">
    <property type="protein sequence ID" value="HAE48128.1"/>
    <property type="molecule type" value="Genomic_DNA"/>
</dbReference>
<reference evidence="9 10" key="1">
    <citation type="journal article" date="2018" name="Nat. Biotechnol.">
        <title>A standardized bacterial taxonomy based on genome phylogeny substantially revises the tree of life.</title>
        <authorList>
            <person name="Parks D.H."/>
            <person name="Chuvochina M."/>
            <person name="Waite D.W."/>
            <person name="Rinke C."/>
            <person name="Skarshewski A."/>
            <person name="Chaumeil P.A."/>
            <person name="Hugenholtz P."/>
        </authorList>
    </citation>
    <scope>NUCLEOTIDE SEQUENCE [LARGE SCALE GENOMIC DNA]</scope>
    <source>
        <strain evidence="9">UBA8739</strain>
    </source>
</reference>
<dbReference type="GO" id="GO:0004814">
    <property type="term" value="F:arginine-tRNA ligase activity"/>
    <property type="evidence" value="ECO:0007669"/>
    <property type="project" value="UniProtKB-EC"/>
</dbReference>
<dbReference type="SMART" id="SM00836">
    <property type="entry name" value="DALR_1"/>
    <property type="match status" value="1"/>
</dbReference>
<dbReference type="InterPro" id="IPR009080">
    <property type="entry name" value="tRNAsynth_Ia_anticodon-bd"/>
</dbReference>
<gene>
    <name evidence="9" type="ORF">DCK97_11965</name>
</gene>
<comment type="caution">
    <text evidence="9">The sequence shown here is derived from an EMBL/GenBank/DDBJ whole genome shotgun (WGS) entry which is preliminary data.</text>
</comment>
<proteinExistence type="inferred from homology"/>
<keyword evidence="6" id="KW-0030">Aminoacyl-tRNA synthetase</keyword>
<keyword evidence="3 9" id="KW-0436">Ligase</keyword>
<evidence type="ECO:0000256" key="3">
    <source>
        <dbReference type="ARBA" id="ARBA00022598"/>
    </source>
</evidence>
<sequence length="294" mass="32708">GVLEPPKGKLPDDWEPRPQTLFRATDFGDDVDRALKKSDGAYTYFAADIAYHFDKYRRGWPEQIDVLGADHGGYVKRMKAAVKAISGGEAELDVKLCQLVNLMANGEPVKMSKRAGTFVTLREVVDEVGRDVVRFIMLTRKNDATLDFDLAKVTEQSRDNPVWYVQYAHARARSVQRNAKDQMGIEAPAADAAPLHRLTHDAELGLIRRLAEWPRVVQGAADAHEPHRIAFYLQDLAAELHGLWTKGREDESLRIIVADDPEIVAARLALIEAARLVIASGLGVMGVQPVEELH</sequence>
<evidence type="ECO:0000313" key="9">
    <source>
        <dbReference type="EMBL" id="HAE48128.1"/>
    </source>
</evidence>
<dbReference type="InterPro" id="IPR001278">
    <property type="entry name" value="Arg-tRNA-ligase"/>
</dbReference>
<dbReference type="InterPro" id="IPR014729">
    <property type="entry name" value="Rossmann-like_a/b/a_fold"/>
</dbReference>
<dbReference type="PANTHER" id="PTHR11956">
    <property type="entry name" value="ARGINYL-TRNA SYNTHETASE"/>
    <property type="match status" value="1"/>
</dbReference>
<evidence type="ECO:0000256" key="6">
    <source>
        <dbReference type="ARBA" id="ARBA00023146"/>
    </source>
</evidence>
<evidence type="ECO:0000256" key="2">
    <source>
        <dbReference type="ARBA" id="ARBA00012837"/>
    </source>
</evidence>
<dbReference type="Gene3D" id="3.40.50.620">
    <property type="entry name" value="HUPs"/>
    <property type="match status" value="1"/>
</dbReference>
<keyword evidence="4" id="KW-0547">Nucleotide-binding</keyword>
<dbReference type="AlphaFoldDB" id="A0A3B9IKA3"/>
<keyword evidence="5" id="KW-0067">ATP-binding</keyword>
<name>A0A3B9IKA3_9PROT</name>
<organism evidence="9 10">
    <name type="scientific">Tistrella mobilis</name>
    <dbReference type="NCBI Taxonomy" id="171437"/>
    <lineage>
        <taxon>Bacteria</taxon>
        <taxon>Pseudomonadati</taxon>
        <taxon>Pseudomonadota</taxon>
        <taxon>Alphaproteobacteria</taxon>
        <taxon>Geminicoccales</taxon>
        <taxon>Geminicoccaceae</taxon>
        <taxon>Tistrella</taxon>
    </lineage>
</organism>
<comment type="catalytic activity">
    <reaction evidence="7">
        <text>tRNA(Arg) + L-arginine + ATP = L-arginyl-tRNA(Arg) + AMP + diphosphate</text>
        <dbReference type="Rhea" id="RHEA:20301"/>
        <dbReference type="Rhea" id="RHEA-COMP:9658"/>
        <dbReference type="Rhea" id="RHEA-COMP:9673"/>
        <dbReference type="ChEBI" id="CHEBI:30616"/>
        <dbReference type="ChEBI" id="CHEBI:32682"/>
        <dbReference type="ChEBI" id="CHEBI:33019"/>
        <dbReference type="ChEBI" id="CHEBI:78442"/>
        <dbReference type="ChEBI" id="CHEBI:78513"/>
        <dbReference type="ChEBI" id="CHEBI:456215"/>
        <dbReference type="EC" id="6.1.1.19"/>
    </reaction>
</comment>
<dbReference type="Gene3D" id="1.10.730.10">
    <property type="entry name" value="Isoleucyl-tRNA Synthetase, Domain 1"/>
    <property type="match status" value="1"/>
</dbReference>
<evidence type="ECO:0000259" key="8">
    <source>
        <dbReference type="SMART" id="SM00836"/>
    </source>
</evidence>
<accession>A0A3B9IKA3</accession>
<evidence type="ECO:0000256" key="5">
    <source>
        <dbReference type="ARBA" id="ARBA00022840"/>
    </source>
</evidence>
<protein>
    <recommendedName>
        <fullName evidence="2">arginine--tRNA ligase</fullName>
        <ecNumber evidence="2">6.1.1.19</ecNumber>
    </recommendedName>
</protein>
<evidence type="ECO:0000256" key="1">
    <source>
        <dbReference type="ARBA" id="ARBA00005594"/>
    </source>
</evidence>
<dbReference type="PANTHER" id="PTHR11956:SF5">
    <property type="entry name" value="ARGININE--TRNA LIGASE, CYTOPLASMIC"/>
    <property type="match status" value="1"/>
</dbReference>
<comment type="similarity">
    <text evidence="1">Belongs to the class-I aminoacyl-tRNA synthetase family.</text>
</comment>
<dbReference type="InterPro" id="IPR008909">
    <property type="entry name" value="DALR_anticod-bd"/>
</dbReference>
<dbReference type="SUPFAM" id="SSF52374">
    <property type="entry name" value="Nucleotidylyl transferase"/>
    <property type="match status" value="1"/>
</dbReference>
<dbReference type="Proteomes" id="UP000257706">
    <property type="component" value="Unassembled WGS sequence"/>
</dbReference>
<feature type="domain" description="DALR anticodon binding" evidence="8">
    <location>
        <begin position="165"/>
        <end position="293"/>
    </location>
</feature>
<feature type="non-terminal residue" evidence="9">
    <location>
        <position position="1"/>
    </location>
</feature>
<dbReference type="GO" id="GO:0005524">
    <property type="term" value="F:ATP binding"/>
    <property type="evidence" value="ECO:0007669"/>
    <property type="project" value="UniProtKB-KW"/>
</dbReference>